<dbReference type="Pfam" id="PF07859">
    <property type="entry name" value="Abhydrolase_3"/>
    <property type="match status" value="1"/>
</dbReference>
<dbReference type="Gene3D" id="3.40.50.1820">
    <property type="entry name" value="alpha/beta hydrolase"/>
    <property type="match status" value="1"/>
</dbReference>
<dbReference type="InterPro" id="IPR013094">
    <property type="entry name" value="AB_hydrolase_3"/>
</dbReference>
<dbReference type="EMBL" id="JAQJAN010000006">
    <property type="protein sequence ID" value="KAJ5727519.1"/>
    <property type="molecule type" value="Genomic_DNA"/>
</dbReference>
<dbReference type="GO" id="GO:0072330">
    <property type="term" value="P:monocarboxylic acid biosynthetic process"/>
    <property type="evidence" value="ECO:0007669"/>
    <property type="project" value="UniProtKB-ARBA"/>
</dbReference>
<evidence type="ECO:0000313" key="4">
    <source>
        <dbReference type="Proteomes" id="UP001215712"/>
    </source>
</evidence>
<dbReference type="PANTHER" id="PTHR48081">
    <property type="entry name" value="AB HYDROLASE SUPERFAMILY PROTEIN C4A8.06C"/>
    <property type="match status" value="1"/>
</dbReference>
<gene>
    <name evidence="3" type="ORF">N7493_005339</name>
</gene>
<keyword evidence="4" id="KW-1185">Reference proteome</keyword>
<dbReference type="SUPFAM" id="SSF53474">
    <property type="entry name" value="alpha/beta-Hydrolases"/>
    <property type="match status" value="1"/>
</dbReference>
<name>A0AAD6HN76_9EURO</name>
<dbReference type="GO" id="GO:0017000">
    <property type="term" value="P:antibiotic biosynthetic process"/>
    <property type="evidence" value="ECO:0007669"/>
    <property type="project" value="UniProtKB-ARBA"/>
</dbReference>
<reference evidence="3" key="2">
    <citation type="submission" date="2023-01" db="EMBL/GenBank/DDBJ databases">
        <authorList>
            <person name="Petersen C."/>
        </authorList>
    </citation>
    <scope>NUCLEOTIDE SEQUENCE</scope>
    <source>
        <strain evidence="3">IBT 17514</strain>
    </source>
</reference>
<dbReference type="AlphaFoldDB" id="A0AAD6HN76"/>
<dbReference type="InterPro" id="IPR029058">
    <property type="entry name" value="AB_hydrolase_fold"/>
</dbReference>
<feature type="domain" description="Alpha/beta hydrolase fold-3" evidence="2">
    <location>
        <begin position="58"/>
        <end position="186"/>
    </location>
</feature>
<keyword evidence="1" id="KW-0378">Hydrolase</keyword>
<proteinExistence type="predicted"/>
<evidence type="ECO:0000256" key="1">
    <source>
        <dbReference type="ARBA" id="ARBA00022801"/>
    </source>
</evidence>
<dbReference type="Proteomes" id="UP001215712">
    <property type="component" value="Unassembled WGS sequence"/>
</dbReference>
<dbReference type="InterPro" id="IPR050300">
    <property type="entry name" value="GDXG_lipolytic_enzyme"/>
</dbReference>
<evidence type="ECO:0000259" key="2">
    <source>
        <dbReference type="Pfam" id="PF07859"/>
    </source>
</evidence>
<accession>A0AAD6HN76</accession>
<dbReference type="PANTHER" id="PTHR48081:SF3">
    <property type="entry name" value="ALPHA_BETA HYDROLASE FOLD-3 DOMAIN-CONTAINING PROTEIN"/>
    <property type="match status" value="1"/>
</dbReference>
<protein>
    <recommendedName>
        <fullName evidence="2">Alpha/beta hydrolase fold-3 domain-containing protein</fullName>
    </recommendedName>
</protein>
<sequence length="331" mass="37422">MADENNPPHDPTKFKDFHIHDFKYKEVHGTPIFLSILVPKVLLTEGADLTETRPLITTFHGGFLILGSRLYSEWIPDWLLELSVSQRALLVLPDYRLLPESTGMDILSDIDSFWLWLSNNLELSLTALYPSLNLRPDLDRILLTGDSAGGFCVMQSLLRHPEFNIKAAIAAYPMVDFHHRYWSEAYEKLIFGAATVPTILIDNHLKSLPPNAVFSGDKDPATGAGLARMPVALSIVQNGKFIDFLGQEPELYPIDLLPNSKLPPFIWVFHGRQDSAVPFEQSEYFVKELEKHVPDTVVRFDAPDGEHGFDGDFKLADPWIQEGMSEILSHW</sequence>
<reference evidence="3" key="1">
    <citation type="journal article" date="2023" name="IMA Fungus">
        <title>Comparative genomic study of the Penicillium genus elucidates a diverse pangenome and 15 lateral gene transfer events.</title>
        <authorList>
            <person name="Petersen C."/>
            <person name="Sorensen T."/>
            <person name="Nielsen M.R."/>
            <person name="Sondergaard T.E."/>
            <person name="Sorensen J.L."/>
            <person name="Fitzpatrick D.A."/>
            <person name="Frisvad J.C."/>
            <person name="Nielsen K.L."/>
        </authorList>
    </citation>
    <scope>NUCLEOTIDE SEQUENCE</scope>
    <source>
        <strain evidence="3">IBT 17514</strain>
    </source>
</reference>
<organism evidence="3 4">
    <name type="scientific">Penicillium malachiteum</name>
    <dbReference type="NCBI Taxonomy" id="1324776"/>
    <lineage>
        <taxon>Eukaryota</taxon>
        <taxon>Fungi</taxon>
        <taxon>Dikarya</taxon>
        <taxon>Ascomycota</taxon>
        <taxon>Pezizomycotina</taxon>
        <taxon>Eurotiomycetes</taxon>
        <taxon>Eurotiomycetidae</taxon>
        <taxon>Eurotiales</taxon>
        <taxon>Aspergillaceae</taxon>
        <taxon>Penicillium</taxon>
    </lineage>
</organism>
<dbReference type="GO" id="GO:0016787">
    <property type="term" value="F:hydrolase activity"/>
    <property type="evidence" value="ECO:0007669"/>
    <property type="project" value="UniProtKB-KW"/>
</dbReference>
<comment type="caution">
    <text evidence="3">The sequence shown here is derived from an EMBL/GenBank/DDBJ whole genome shotgun (WGS) entry which is preliminary data.</text>
</comment>
<evidence type="ECO:0000313" key="3">
    <source>
        <dbReference type="EMBL" id="KAJ5727519.1"/>
    </source>
</evidence>